<keyword evidence="2" id="KW-0472">Membrane</keyword>
<gene>
    <name evidence="3" type="ORF">BXYJ_LOCUS6393</name>
</gene>
<evidence type="ECO:0000313" key="6">
    <source>
        <dbReference type="WBParaSite" id="BXY_1664300.1"/>
    </source>
</evidence>
<dbReference type="InterPro" id="IPR019176">
    <property type="entry name" value="Cytochrome_B561-rel"/>
</dbReference>
<feature type="transmembrane region" description="Helical" evidence="2">
    <location>
        <begin position="46"/>
        <end position="66"/>
    </location>
</feature>
<dbReference type="eggNOG" id="KOG4670">
    <property type="taxonomic scope" value="Eukaryota"/>
</dbReference>
<dbReference type="GO" id="GO:0016020">
    <property type="term" value="C:membrane"/>
    <property type="evidence" value="ECO:0007669"/>
    <property type="project" value="TreeGrafter"/>
</dbReference>
<proteinExistence type="predicted"/>
<dbReference type="Proteomes" id="UP000582659">
    <property type="component" value="Unassembled WGS sequence"/>
</dbReference>
<feature type="compositionally biased region" description="Polar residues" evidence="1">
    <location>
        <begin position="258"/>
        <end position="269"/>
    </location>
</feature>
<reference evidence="6" key="1">
    <citation type="submission" date="2016-11" db="UniProtKB">
        <authorList>
            <consortium name="WormBaseParasite"/>
        </authorList>
    </citation>
    <scope>IDENTIFICATION</scope>
</reference>
<evidence type="ECO:0000313" key="3">
    <source>
        <dbReference type="EMBL" id="CAD5220867.1"/>
    </source>
</evidence>
<evidence type="ECO:0000313" key="4">
    <source>
        <dbReference type="Proteomes" id="UP000095284"/>
    </source>
</evidence>
<dbReference type="WBParaSite" id="BXY_1664300.1">
    <property type="protein sequence ID" value="BXY_1664300.1"/>
    <property type="gene ID" value="BXY_1664300"/>
</dbReference>
<sequence>MDLARSPFSLSCGFLIFSAIDSILFKFAISTTVFALFLSREQAIQFCALLGFCELLNFLSLIYYWICGESVFAAFQKSTDTKTKNVLESLNQSKLNRTFNKSFNSSSLCDFRFRVVDDNGNTSIDKANWSQIFSDSSSGINYSKDSSLNQSPRSFPIQSTGPNSLELSSFSSPHHSVYTEGQYERLRFKKDSELDSSLNDSSFVRKIDFVFTSGRSSFGELNSTGYQLGYHKGEERKLDDMLLNMYQKAETEVDEVPSSGNEPNSTNLKPSLKRRDSVSKEESSSSFQKNAEKLREASSSFSSNYSLNQLFSGDKTKKSPHKENPFALSVVHKLNIHDQELLGLTKFSLKFRFFMHESVIKPFIDGVDEANKSLKKFNLNIAVGTTKLEDLQFHLDQRPELYGTQLPFLLPFLKIHSNQHYLVKRLRDLNKSSILHGYQYDKVGEQNTDDSSSVDDKWSTEFPTDAEILFGIFCLYMDHCIVPESLARIPTRPFSSLYVYKEPSQLAFTQKLPTAFYIRQKHQQPAFLFEFVCNGGADIYSPPAGPHNMFAAIYLFLNHCAKNNGGYLGDMRIDRKGLNLAHLLADD</sequence>
<dbReference type="OrthoDB" id="509821at2759"/>
<keyword evidence="2" id="KW-1133">Transmembrane helix</keyword>
<dbReference type="EMBL" id="CAJFCV020000003">
    <property type="protein sequence ID" value="CAG9107309.1"/>
    <property type="molecule type" value="Genomic_DNA"/>
</dbReference>
<dbReference type="AlphaFoldDB" id="A0A1I7SUC1"/>
<accession>A0A1I7SUC1</accession>
<name>A0A1I7SUC1_BURXY</name>
<organism evidence="4 6">
    <name type="scientific">Bursaphelenchus xylophilus</name>
    <name type="common">Pinewood nematode worm</name>
    <name type="synonym">Aphelenchoides xylophilus</name>
    <dbReference type="NCBI Taxonomy" id="6326"/>
    <lineage>
        <taxon>Eukaryota</taxon>
        <taxon>Metazoa</taxon>
        <taxon>Ecdysozoa</taxon>
        <taxon>Nematoda</taxon>
        <taxon>Chromadorea</taxon>
        <taxon>Rhabditida</taxon>
        <taxon>Tylenchina</taxon>
        <taxon>Tylenchomorpha</taxon>
        <taxon>Aphelenchoidea</taxon>
        <taxon>Aphelenchoididae</taxon>
        <taxon>Bursaphelenchus</taxon>
    </lineage>
</organism>
<feature type="region of interest" description="Disordered" evidence="1">
    <location>
        <begin position="250"/>
        <end position="289"/>
    </location>
</feature>
<feature type="compositionally biased region" description="Basic and acidic residues" evidence="1">
    <location>
        <begin position="273"/>
        <end position="283"/>
    </location>
</feature>
<protein>
    <submittedName>
        <fullName evidence="3">(pine wood nematode) hypothetical protein</fullName>
    </submittedName>
</protein>
<reference evidence="3" key="2">
    <citation type="submission" date="2020-09" db="EMBL/GenBank/DDBJ databases">
        <authorList>
            <person name="Kikuchi T."/>
        </authorList>
    </citation>
    <scope>NUCLEOTIDE SEQUENCE</scope>
    <source>
        <strain evidence="3">Ka4C1</strain>
    </source>
</reference>
<dbReference type="Proteomes" id="UP000659654">
    <property type="component" value="Unassembled WGS sequence"/>
</dbReference>
<evidence type="ECO:0000313" key="5">
    <source>
        <dbReference type="Proteomes" id="UP000659654"/>
    </source>
</evidence>
<keyword evidence="5" id="KW-1185">Reference proteome</keyword>
<keyword evidence="2" id="KW-0812">Transmembrane</keyword>
<feature type="transmembrane region" description="Helical" evidence="2">
    <location>
        <begin position="14"/>
        <end position="39"/>
    </location>
</feature>
<evidence type="ECO:0000256" key="2">
    <source>
        <dbReference type="SAM" id="Phobius"/>
    </source>
</evidence>
<dbReference type="PANTHER" id="PTHR21780">
    <property type="entry name" value="TRANSMEMBRANE PROTEIN 209"/>
    <property type="match status" value="1"/>
</dbReference>
<evidence type="ECO:0000256" key="1">
    <source>
        <dbReference type="SAM" id="MobiDB-lite"/>
    </source>
</evidence>
<dbReference type="Proteomes" id="UP000095284">
    <property type="component" value="Unplaced"/>
</dbReference>
<dbReference type="EMBL" id="CAJFDI010000003">
    <property type="protein sequence ID" value="CAD5220867.1"/>
    <property type="molecule type" value="Genomic_DNA"/>
</dbReference>
<dbReference type="Pfam" id="PF09786">
    <property type="entry name" value="CytochromB561_N"/>
    <property type="match status" value="1"/>
</dbReference>
<dbReference type="PANTHER" id="PTHR21780:SF0">
    <property type="entry name" value="TRANSMEMBRANE PROTEIN 209"/>
    <property type="match status" value="1"/>
</dbReference>